<feature type="region of interest" description="Disordered" evidence="1">
    <location>
        <begin position="27"/>
        <end position="110"/>
    </location>
</feature>
<keyword evidence="2" id="KW-0812">Transmembrane</keyword>
<dbReference type="Pfam" id="PF11915">
    <property type="entry name" value="DUF3433"/>
    <property type="match status" value="1"/>
</dbReference>
<comment type="caution">
    <text evidence="3">The sequence shown here is derived from an EMBL/GenBank/DDBJ whole genome shotgun (WGS) entry which is preliminary data.</text>
</comment>
<dbReference type="InterPro" id="IPR021840">
    <property type="entry name" value="DUF3433"/>
</dbReference>
<feature type="compositionally biased region" description="Polar residues" evidence="1">
    <location>
        <begin position="98"/>
        <end position="110"/>
    </location>
</feature>
<proteinExistence type="predicted"/>
<evidence type="ECO:0000313" key="3">
    <source>
        <dbReference type="EMBL" id="CAF9915546.1"/>
    </source>
</evidence>
<evidence type="ECO:0000256" key="2">
    <source>
        <dbReference type="SAM" id="Phobius"/>
    </source>
</evidence>
<evidence type="ECO:0000256" key="1">
    <source>
        <dbReference type="SAM" id="MobiDB-lite"/>
    </source>
</evidence>
<feature type="compositionally biased region" description="Polar residues" evidence="1">
    <location>
        <begin position="27"/>
        <end position="72"/>
    </location>
</feature>
<gene>
    <name evidence="3" type="ORF">GOMPHAMPRED_000789</name>
</gene>
<feature type="transmembrane region" description="Helical" evidence="2">
    <location>
        <begin position="569"/>
        <end position="594"/>
    </location>
</feature>
<name>A0A8H3F776_9LECA</name>
<dbReference type="PANTHER" id="PTHR37544">
    <property type="entry name" value="SPRAY-RELATED"/>
    <property type="match status" value="1"/>
</dbReference>
<sequence>MPNSTHGGPATTHRIGQTITPIAHSLPVQSNVPTSSSVPNISSQNRPSSNTRQTGTGAAQGNTPGNAQSSARPPQRNTQQTGTGATQGNTLQIGIGTPQGNPQSGAPTLQAHSNWKHKTLKWPYLSLIIFFQCGFISALLYLRQRSQKNTGFVDVPAVPTLQIDGNDPAGLLVVPLWWQTFPTVVFAVYASLWTSTINDFTERQPFVDLSRVGGDTARRTVVAEYQSPWVLPAIGKMIRNRHSTLTAGNLLLFVTTIFVVPFSAFIFQSASVLTQVDVDVVQITGFDTNQLTSTTDFLSIFANATSSLVSGAPYPAWTTANVSIPQLSLPRDTQSVAFNDTTLTYNTSVWAFSGDLDCVAINNESLNETVDGQLLPFSFVDRGCEVYALFVFSSLKSIFFQGFTNSSCSADTGFSRIGLLMTLSNSEASTMKSFLVSCIPKYRLQYGNVTVLPSNNSVVFTPDLQDVKGFNFTTAWYDMDNKIFQDSVVQPETNVEASAFSQLIYSYAIFQGNHEIGDMPTGQEILDATQQAFRTFLAYLGSTILVYSLENKNTILRGMLLDTVQRLFVISAIAFALVAVLAVSLIYTVIIGIYTSLHSTYLNEEPIGLLGFEDIVHDSAGLQAFRQKIDLERRGHPEDSRYKLAKRAGFFKSSSTWHKGWTMDSRGKIVHQ</sequence>
<evidence type="ECO:0000313" key="4">
    <source>
        <dbReference type="Proteomes" id="UP000664169"/>
    </source>
</evidence>
<dbReference type="Proteomes" id="UP000664169">
    <property type="component" value="Unassembled WGS sequence"/>
</dbReference>
<feature type="transmembrane region" description="Helical" evidence="2">
    <location>
        <begin position="122"/>
        <end position="142"/>
    </location>
</feature>
<dbReference type="OrthoDB" id="3522351at2759"/>
<dbReference type="AlphaFoldDB" id="A0A8H3F776"/>
<dbReference type="PANTHER" id="PTHR37544:SF3">
    <property type="entry name" value="SPRAY"/>
    <property type="match status" value="1"/>
</dbReference>
<keyword evidence="2" id="KW-1133">Transmembrane helix</keyword>
<keyword evidence="2" id="KW-0472">Membrane</keyword>
<feature type="compositionally biased region" description="Low complexity" evidence="1">
    <location>
        <begin position="75"/>
        <end position="92"/>
    </location>
</feature>
<dbReference type="EMBL" id="CAJPDQ010000010">
    <property type="protein sequence ID" value="CAF9915546.1"/>
    <property type="molecule type" value="Genomic_DNA"/>
</dbReference>
<organism evidence="3 4">
    <name type="scientific">Gomphillus americanus</name>
    <dbReference type="NCBI Taxonomy" id="1940652"/>
    <lineage>
        <taxon>Eukaryota</taxon>
        <taxon>Fungi</taxon>
        <taxon>Dikarya</taxon>
        <taxon>Ascomycota</taxon>
        <taxon>Pezizomycotina</taxon>
        <taxon>Lecanoromycetes</taxon>
        <taxon>OSLEUM clade</taxon>
        <taxon>Ostropomycetidae</taxon>
        <taxon>Ostropales</taxon>
        <taxon>Graphidaceae</taxon>
        <taxon>Gomphilloideae</taxon>
        <taxon>Gomphillus</taxon>
    </lineage>
</organism>
<protein>
    <submittedName>
        <fullName evidence="3">Uncharacterized protein</fullName>
    </submittedName>
</protein>
<accession>A0A8H3F776</accession>
<feature type="transmembrane region" description="Helical" evidence="2">
    <location>
        <begin position="245"/>
        <end position="267"/>
    </location>
</feature>
<keyword evidence="4" id="KW-1185">Reference proteome</keyword>
<reference evidence="3" key="1">
    <citation type="submission" date="2021-03" db="EMBL/GenBank/DDBJ databases">
        <authorList>
            <person name="Tagirdzhanova G."/>
        </authorList>
    </citation>
    <scope>NUCLEOTIDE SEQUENCE</scope>
</reference>